<feature type="binding site" evidence="19">
    <location>
        <position position="81"/>
    </location>
    <ligand>
        <name>GTP</name>
        <dbReference type="ChEBI" id="CHEBI:37565"/>
    </ligand>
</feature>
<dbReference type="CDD" id="cd00544">
    <property type="entry name" value="CobU"/>
    <property type="match status" value="1"/>
</dbReference>
<keyword evidence="14" id="KW-0067">ATP-binding</keyword>
<feature type="binding site" evidence="19">
    <location>
        <position position="63"/>
    </location>
    <ligand>
        <name>GTP</name>
        <dbReference type="ChEBI" id="CHEBI:37565"/>
    </ligand>
</feature>
<evidence type="ECO:0000256" key="17">
    <source>
        <dbReference type="ARBA" id="ARBA00030571"/>
    </source>
</evidence>
<dbReference type="GO" id="GO:0043752">
    <property type="term" value="F:adenosylcobinamide kinase activity"/>
    <property type="evidence" value="ECO:0007669"/>
    <property type="project" value="UniProtKB-EC"/>
</dbReference>
<dbReference type="SUPFAM" id="SSF52540">
    <property type="entry name" value="P-loop containing nucleoside triphosphate hydrolases"/>
    <property type="match status" value="1"/>
</dbReference>
<keyword evidence="13 20" id="KW-0418">Kinase</keyword>
<dbReference type="EC" id="2.7.7.62" evidence="9"/>
<feature type="binding site" evidence="19">
    <location>
        <begin position="10"/>
        <end position="17"/>
    </location>
    <ligand>
        <name>GTP</name>
        <dbReference type="ChEBI" id="CHEBI:37565"/>
    </ligand>
</feature>
<sequence>MSKKVILVTGGQRSGKSGYAQRLALSLSPNPVYLATSRIWDEEFRKRVERHQRDRGPEWTNIEEEKYLSRHDLTGRVVVIDCVTLWGTNFFFDNQSDVELSLSLLKAEFDKLSRQDACLIFVTNELGMGGVPIDEVQRKFTDMQGWLNQYIASKADEVVLMVSGIPVKIKE</sequence>
<dbReference type="Proteomes" id="UP000095591">
    <property type="component" value="Unassembled WGS sequence"/>
</dbReference>
<feature type="binding site" evidence="19">
    <location>
        <begin position="35"/>
        <end position="37"/>
    </location>
    <ligand>
        <name>GTP</name>
        <dbReference type="ChEBI" id="CHEBI:37565"/>
    </ligand>
</feature>
<gene>
    <name evidence="20" type="primary">cobP</name>
    <name evidence="20" type="ORF">ERS852429_04117</name>
</gene>
<evidence type="ECO:0000256" key="10">
    <source>
        <dbReference type="ARBA" id="ARBA00022573"/>
    </source>
</evidence>
<dbReference type="GO" id="GO:0008820">
    <property type="term" value="F:cobinamide phosphate guanylyltransferase activity"/>
    <property type="evidence" value="ECO:0007669"/>
    <property type="project" value="UniProtKB-EC"/>
</dbReference>
<dbReference type="Gene3D" id="3.40.50.300">
    <property type="entry name" value="P-loop containing nucleotide triphosphate hydrolases"/>
    <property type="match status" value="1"/>
</dbReference>
<reference evidence="20 21" key="1">
    <citation type="submission" date="2015-09" db="EMBL/GenBank/DDBJ databases">
        <authorList>
            <consortium name="Pathogen Informatics"/>
        </authorList>
    </citation>
    <scope>NUCLEOTIDE SEQUENCE [LARGE SCALE GENOMIC DNA]</scope>
    <source>
        <strain evidence="20 21">2789STDY5608872</strain>
    </source>
</reference>
<evidence type="ECO:0000256" key="12">
    <source>
        <dbReference type="ARBA" id="ARBA00022741"/>
    </source>
</evidence>
<keyword evidence="15 19" id="KW-0342">GTP-binding</keyword>
<evidence type="ECO:0000256" key="19">
    <source>
        <dbReference type="PIRSR" id="PIRSR006135-2"/>
    </source>
</evidence>
<dbReference type="GO" id="GO:0005525">
    <property type="term" value="F:GTP binding"/>
    <property type="evidence" value="ECO:0007669"/>
    <property type="project" value="UniProtKB-KW"/>
</dbReference>
<protein>
    <recommendedName>
        <fullName evidence="16">Adenosylcobinamide kinase</fullName>
        <ecNumber evidence="8">2.7.1.156</ecNumber>
        <ecNumber evidence="9">2.7.7.62</ecNumber>
    </recommendedName>
    <alternativeName>
        <fullName evidence="17">Adenosylcobinamide-phosphate guanylyltransferase</fullName>
    </alternativeName>
</protein>
<dbReference type="PANTHER" id="PTHR34848">
    <property type="match status" value="1"/>
</dbReference>
<evidence type="ECO:0000256" key="13">
    <source>
        <dbReference type="ARBA" id="ARBA00022777"/>
    </source>
</evidence>
<evidence type="ECO:0000313" key="21">
    <source>
        <dbReference type="Proteomes" id="UP000095591"/>
    </source>
</evidence>
<comment type="pathway">
    <text evidence="5">Cofactor biosynthesis; adenosylcobalamin biosynthesis; adenosylcobalamin from cob(II)yrinate a,c-diamide: step 6/7.</text>
</comment>
<dbReference type="InterPro" id="IPR027417">
    <property type="entry name" value="P-loop_NTPase"/>
</dbReference>
<feature type="active site" description="GMP-histidine intermediate" evidence="18">
    <location>
        <position position="51"/>
    </location>
</feature>
<name>A0A173VYS2_PARDI</name>
<dbReference type="UniPathway" id="UPA00148">
    <property type="reaction ID" value="UER00236"/>
</dbReference>
<evidence type="ECO:0000256" key="15">
    <source>
        <dbReference type="ARBA" id="ARBA00023134"/>
    </source>
</evidence>
<dbReference type="EC" id="2.7.1.156" evidence="8"/>
<dbReference type="PANTHER" id="PTHR34848:SF1">
    <property type="entry name" value="BIFUNCTIONAL ADENOSYLCOBALAMIN BIOSYNTHESIS PROTEIN COBU"/>
    <property type="match status" value="1"/>
</dbReference>
<evidence type="ECO:0000256" key="4">
    <source>
        <dbReference type="ARBA" id="ARBA00003889"/>
    </source>
</evidence>
<evidence type="ECO:0000256" key="3">
    <source>
        <dbReference type="ARBA" id="ARBA00001522"/>
    </source>
</evidence>
<evidence type="ECO:0000256" key="11">
    <source>
        <dbReference type="ARBA" id="ARBA00022679"/>
    </source>
</evidence>
<evidence type="ECO:0000256" key="2">
    <source>
        <dbReference type="ARBA" id="ARBA00000711"/>
    </source>
</evidence>
<keyword evidence="11 20" id="KW-0808">Transferase</keyword>
<dbReference type="EMBL" id="CYXP01000012">
    <property type="protein sequence ID" value="CUN32699.1"/>
    <property type="molecule type" value="Genomic_DNA"/>
</dbReference>
<evidence type="ECO:0000256" key="16">
    <source>
        <dbReference type="ARBA" id="ARBA00029570"/>
    </source>
</evidence>
<comment type="similarity">
    <text evidence="7">Belongs to the CobU/CobP family.</text>
</comment>
<evidence type="ECO:0000256" key="7">
    <source>
        <dbReference type="ARBA" id="ARBA00007490"/>
    </source>
</evidence>
<evidence type="ECO:0000256" key="18">
    <source>
        <dbReference type="PIRSR" id="PIRSR006135-1"/>
    </source>
</evidence>
<accession>A0A173VYS2</accession>
<evidence type="ECO:0000256" key="8">
    <source>
        <dbReference type="ARBA" id="ARBA00012016"/>
    </source>
</evidence>
<comment type="catalytic activity">
    <reaction evidence="2">
        <text>adenosylcob(III)inamide phosphate + GTP + H(+) = adenosylcob(III)inamide-GDP + diphosphate</text>
        <dbReference type="Rhea" id="RHEA:22712"/>
        <dbReference type="ChEBI" id="CHEBI:15378"/>
        <dbReference type="ChEBI" id="CHEBI:33019"/>
        <dbReference type="ChEBI" id="CHEBI:37565"/>
        <dbReference type="ChEBI" id="CHEBI:58502"/>
        <dbReference type="ChEBI" id="CHEBI:60487"/>
        <dbReference type="EC" id="2.7.7.62"/>
    </reaction>
</comment>
<organism evidence="20 21">
    <name type="scientific">Parabacteroides distasonis</name>
    <dbReference type="NCBI Taxonomy" id="823"/>
    <lineage>
        <taxon>Bacteria</taxon>
        <taxon>Pseudomonadati</taxon>
        <taxon>Bacteroidota</taxon>
        <taxon>Bacteroidia</taxon>
        <taxon>Bacteroidales</taxon>
        <taxon>Tannerellaceae</taxon>
        <taxon>Parabacteroides</taxon>
    </lineage>
</organism>
<evidence type="ECO:0000256" key="9">
    <source>
        <dbReference type="ARBA" id="ARBA00012523"/>
    </source>
</evidence>
<keyword evidence="12 19" id="KW-0547">Nucleotide-binding</keyword>
<comment type="catalytic activity">
    <reaction evidence="1">
        <text>adenosylcob(III)inamide + ATP = adenosylcob(III)inamide phosphate + ADP + H(+)</text>
        <dbReference type="Rhea" id="RHEA:15769"/>
        <dbReference type="ChEBI" id="CHEBI:2480"/>
        <dbReference type="ChEBI" id="CHEBI:15378"/>
        <dbReference type="ChEBI" id="CHEBI:30616"/>
        <dbReference type="ChEBI" id="CHEBI:58502"/>
        <dbReference type="ChEBI" id="CHEBI:456216"/>
        <dbReference type="EC" id="2.7.1.156"/>
    </reaction>
</comment>
<dbReference type="GO" id="GO:0005524">
    <property type="term" value="F:ATP binding"/>
    <property type="evidence" value="ECO:0007669"/>
    <property type="project" value="UniProtKB-KW"/>
</dbReference>
<evidence type="ECO:0000256" key="5">
    <source>
        <dbReference type="ARBA" id="ARBA00004692"/>
    </source>
</evidence>
<evidence type="ECO:0000256" key="6">
    <source>
        <dbReference type="ARBA" id="ARBA00005159"/>
    </source>
</evidence>
<dbReference type="AlphaFoldDB" id="A0A173VYS2"/>
<dbReference type="InterPro" id="IPR003203">
    <property type="entry name" value="CobU/CobP"/>
</dbReference>
<proteinExistence type="inferred from homology"/>
<evidence type="ECO:0000256" key="14">
    <source>
        <dbReference type="ARBA" id="ARBA00022840"/>
    </source>
</evidence>
<dbReference type="RefSeq" id="WP_044545334.1">
    <property type="nucleotide sequence ID" value="NZ_CDRH01000213.1"/>
</dbReference>
<dbReference type="Pfam" id="PF02283">
    <property type="entry name" value="CobU"/>
    <property type="match status" value="1"/>
</dbReference>
<evidence type="ECO:0000313" key="20">
    <source>
        <dbReference type="EMBL" id="CUN32699.1"/>
    </source>
</evidence>
<comment type="pathway">
    <text evidence="6">Cofactor biosynthesis; adenosylcobalamin biosynthesis; adenosylcobalamin from cob(II)yrinate a,c-diamide: step 5/7.</text>
</comment>
<dbReference type="GO" id="GO:0009236">
    <property type="term" value="P:cobalamin biosynthetic process"/>
    <property type="evidence" value="ECO:0007669"/>
    <property type="project" value="UniProtKB-UniPathway"/>
</dbReference>
<comment type="catalytic activity">
    <reaction evidence="3">
        <text>adenosylcob(III)inamide + GTP = adenosylcob(III)inamide phosphate + GDP + H(+)</text>
        <dbReference type="Rhea" id="RHEA:15765"/>
        <dbReference type="ChEBI" id="CHEBI:2480"/>
        <dbReference type="ChEBI" id="CHEBI:15378"/>
        <dbReference type="ChEBI" id="CHEBI:37565"/>
        <dbReference type="ChEBI" id="CHEBI:58189"/>
        <dbReference type="ChEBI" id="CHEBI:58502"/>
        <dbReference type="EC" id="2.7.1.156"/>
    </reaction>
</comment>
<dbReference type="PIRSF" id="PIRSF006135">
    <property type="entry name" value="CobU"/>
    <property type="match status" value="1"/>
</dbReference>
<keyword evidence="10" id="KW-0169">Cobalamin biosynthesis</keyword>
<comment type="function">
    <text evidence="4">Catalyzes ATP-dependent phosphorylation of adenosylcobinamide and addition of GMP to adenosylcobinamide phosphate.</text>
</comment>
<evidence type="ECO:0000256" key="1">
    <source>
        <dbReference type="ARBA" id="ARBA00000312"/>
    </source>
</evidence>